<evidence type="ECO:0000313" key="1">
    <source>
        <dbReference type="EMBL" id="CAB4016549.1"/>
    </source>
</evidence>
<proteinExistence type="predicted"/>
<dbReference type="Proteomes" id="UP001152795">
    <property type="component" value="Unassembled WGS sequence"/>
</dbReference>
<reference evidence="1" key="1">
    <citation type="submission" date="2020-04" db="EMBL/GenBank/DDBJ databases">
        <authorList>
            <person name="Alioto T."/>
            <person name="Alioto T."/>
            <person name="Gomez Garrido J."/>
        </authorList>
    </citation>
    <scope>NUCLEOTIDE SEQUENCE</scope>
    <source>
        <strain evidence="1">A484AB</strain>
    </source>
</reference>
<protein>
    <submittedName>
        <fullName evidence="1">Uncharacterized protein</fullName>
    </submittedName>
</protein>
<dbReference type="OrthoDB" id="5976291at2759"/>
<name>A0A6S7IHX1_PARCT</name>
<dbReference type="AlphaFoldDB" id="A0A6S7IHX1"/>
<sequence length="115" mass="13101">MYFEEESSSNEGDAMEAVVERWSYFTYKAKHGEKTAVTKSVSPLTSEVVGEIVDKATQSVVKSKLYGDAMTKLFGEADLKASKDLVRHLATLYDQYCEKLNRDKLLKNFYKLMPE</sequence>
<feature type="non-terminal residue" evidence="1">
    <location>
        <position position="115"/>
    </location>
</feature>
<comment type="caution">
    <text evidence="1">The sequence shown here is derived from an EMBL/GenBank/DDBJ whole genome shotgun (WGS) entry which is preliminary data.</text>
</comment>
<evidence type="ECO:0000313" key="2">
    <source>
        <dbReference type="Proteomes" id="UP001152795"/>
    </source>
</evidence>
<organism evidence="1 2">
    <name type="scientific">Paramuricea clavata</name>
    <name type="common">Red gorgonian</name>
    <name type="synonym">Violescent sea-whip</name>
    <dbReference type="NCBI Taxonomy" id="317549"/>
    <lineage>
        <taxon>Eukaryota</taxon>
        <taxon>Metazoa</taxon>
        <taxon>Cnidaria</taxon>
        <taxon>Anthozoa</taxon>
        <taxon>Octocorallia</taxon>
        <taxon>Malacalcyonacea</taxon>
        <taxon>Plexauridae</taxon>
        <taxon>Paramuricea</taxon>
    </lineage>
</organism>
<accession>A0A6S7IHX1</accession>
<gene>
    <name evidence="1" type="ORF">PACLA_8A070228</name>
</gene>
<dbReference type="EMBL" id="CACRXK020009163">
    <property type="protein sequence ID" value="CAB4016549.1"/>
    <property type="molecule type" value="Genomic_DNA"/>
</dbReference>
<keyword evidence="2" id="KW-1185">Reference proteome</keyword>